<evidence type="ECO:0000259" key="1">
    <source>
        <dbReference type="Pfam" id="PF01909"/>
    </source>
</evidence>
<comment type="caution">
    <text evidence="2">The sequence shown here is derived from an EMBL/GenBank/DDBJ whole genome shotgun (WGS) entry which is preliminary data.</text>
</comment>
<dbReference type="Proteomes" id="UP000295717">
    <property type="component" value="Unassembled WGS sequence"/>
</dbReference>
<accession>A0A4R3N3N1</accession>
<dbReference type="InterPro" id="IPR043519">
    <property type="entry name" value="NT_sf"/>
</dbReference>
<evidence type="ECO:0000313" key="3">
    <source>
        <dbReference type="Proteomes" id="UP000295717"/>
    </source>
</evidence>
<gene>
    <name evidence="2" type="ORF">EDC35_102268</name>
</gene>
<dbReference type="InterPro" id="IPR002934">
    <property type="entry name" value="Polymerase_NTP_transf_dom"/>
</dbReference>
<proteinExistence type="predicted"/>
<dbReference type="RefSeq" id="WP_165903348.1">
    <property type="nucleotide sequence ID" value="NZ_SMAO01000002.1"/>
</dbReference>
<dbReference type="SUPFAM" id="SSF81301">
    <property type="entry name" value="Nucleotidyltransferase"/>
    <property type="match status" value="1"/>
</dbReference>
<feature type="domain" description="Polymerase nucleotidyl transferase" evidence="1">
    <location>
        <begin position="10"/>
        <end position="87"/>
    </location>
</feature>
<dbReference type="CDD" id="cd05403">
    <property type="entry name" value="NT_KNTase_like"/>
    <property type="match status" value="1"/>
</dbReference>
<dbReference type="EMBL" id="SMAO01000002">
    <property type="protein sequence ID" value="TCT22937.1"/>
    <property type="molecule type" value="Genomic_DNA"/>
</dbReference>
<dbReference type="Pfam" id="PF01909">
    <property type="entry name" value="NTP_transf_2"/>
    <property type="match status" value="1"/>
</dbReference>
<dbReference type="AlphaFoldDB" id="A0A4R3N3N1"/>
<organism evidence="2 3">
    <name type="scientific">Thiobaca trueperi</name>
    <dbReference type="NCBI Taxonomy" id="127458"/>
    <lineage>
        <taxon>Bacteria</taxon>
        <taxon>Pseudomonadati</taxon>
        <taxon>Pseudomonadota</taxon>
        <taxon>Gammaproteobacteria</taxon>
        <taxon>Chromatiales</taxon>
        <taxon>Chromatiaceae</taxon>
        <taxon>Thiobaca</taxon>
    </lineage>
</organism>
<dbReference type="Gene3D" id="3.30.460.10">
    <property type="entry name" value="Beta Polymerase, domain 2"/>
    <property type="match status" value="1"/>
</dbReference>
<protein>
    <submittedName>
        <fullName evidence="2">Nucleotidyltransferase-like protein</fullName>
    </submittedName>
</protein>
<evidence type="ECO:0000313" key="2">
    <source>
        <dbReference type="EMBL" id="TCT22937.1"/>
    </source>
</evidence>
<name>A0A4R3N3N1_9GAMM</name>
<reference evidence="2 3" key="1">
    <citation type="submission" date="2019-03" db="EMBL/GenBank/DDBJ databases">
        <title>Genomic Encyclopedia of Type Strains, Phase IV (KMG-IV): sequencing the most valuable type-strain genomes for metagenomic binning, comparative biology and taxonomic classification.</title>
        <authorList>
            <person name="Goeker M."/>
        </authorList>
    </citation>
    <scope>NUCLEOTIDE SEQUENCE [LARGE SCALE GENOMIC DNA]</scope>
    <source>
        <strain evidence="2 3">DSM 13587</strain>
    </source>
</reference>
<sequence length="106" mass="12051">MNSEEQPFSEICRRLVDAYHPKRLILFGSQVWGTPDQDSDLDILVEVDETDEPVWKRPRKGYKALFGIGFPCDILVRTSEEIEREGAVPATLMHKIIADGQVIHGE</sequence>
<dbReference type="PANTHER" id="PTHR37030">
    <property type="entry name" value="NUCLEOTIDYLTRANSFERASE"/>
    <property type="match status" value="1"/>
</dbReference>
<keyword evidence="3" id="KW-1185">Reference proteome</keyword>
<dbReference type="GO" id="GO:0016779">
    <property type="term" value="F:nucleotidyltransferase activity"/>
    <property type="evidence" value="ECO:0007669"/>
    <property type="project" value="InterPro"/>
</dbReference>
<keyword evidence="2" id="KW-0808">Transferase</keyword>
<dbReference type="PANTHER" id="PTHR37030:SF1">
    <property type="entry name" value="NUCLEOTIDYLTRANSFERASE"/>
    <property type="match status" value="1"/>
</dbReference>